<evidence type="ECO:0000313" key="1">
    <source>
        <dbReference type="EMBL" id="EWG08373.1"/>
    </source>
</evidence>
<dbReference type="AlphaFoldDB" id="W7KQF9"/>
<comment type="caution">
    <text evidence="1">The sequence shown here is derived from an EMBL/GenBank/DDBJ whole genome shotgun (WGS) entry which is preliminary data.</text>
</comment>
<gene>
    <name evidence="1" type="ORF">PBF_24513</name>
</gene>
<reference evidence="2" key="1">
    <citation type="submission" date="2013-03" db="EMBL/GenBank/DDBJ databases">
        <title>Draft genome sequence of Bacillus firmus DS1.</title>
        <authorList>
            <person name="Peng D."/>
            <person name="Zhu L."/>
            <person name="Sun M."/>
        </authorList>
    </citation>
    <scope>NUCLEOTIDE SEQUENCE [LARGE SCALE GENOMIC DNA]</scope>
    <source>
        <strain evidence="2">DS1</strain>
    </source>
</reference>
<reference evidence="1 2" key="2">
    <citation type="journal article" date="2016" name="Sci. Rep.">
        <title>A novel serine protease, Sep1, from Bacillus firmus DS-1 has nematicidal activity and degrades multiple intestinal-associated nematode proteins.</title>
        <authorList>
            <person name="Geng C."/>
            <person name="Nie X."/>
            <person name="Tang Z."/>
            <person name="Zhang Y."/>
            <person name="Lin J."/>
            <person name="Sun M."/>
            <person name="Peng D."/>
        </authorList>
    </citation>
    <scope>NUCLEOTIDE SEQUENCE [LARGE SCALE GENOMIC DNA]</scope>
    <source>
        <strain evidence="1 2">DS1</strain>
    </source>
</reference>
<evidence type="ECO:0000313" key="2">
    <source>
        <dbReference type="Proteomes" id="UP000019270"/>
    </source>
</evidence>
<organism evidence="1 2">
    <name type="scientific">Cytobacillus firmus DS1</name>
    <dbReference type="NCBI Taxonomy" id="1307436"/>
    <lineage>
        <taxon>Bacteria</taxon>
        <taxon>Bacillati</taxon>
        <taxon>Bacillota</taxon>
        <taxon>Bacilli</taxon>
        <taxon>Bacillales</taxon>
        <taxon>Bacillaceae</taxon>
        <taxon>Cytobacillus</taxon>
    </lineage>
</organism>
<feature type="non-terminal residue" evidence="1">
    <location>
        <position position="1"/>
    </location>
</feature>
<dbReference type="Proteomes" id="UP000019270">
    <property type="component" value="Unassembled WGS sequence"/>
</dbReference>
<protein>
    <submittedName>
        <fullName evidence="1">Uncharacterized protein</fullName>
    </submittedName>
</protein>
<name>W7KQF9_CYTFI</name>
<proteinExistence type="predicted"/>
<dbReference type="EMBL" id="APVL01000047">
    <property type="protein sequence ID" value="EWG08373.1"/>
    <property type="molecule type" value="Genomic_DNA"/>
</dbReference>
<sequence>ALFYKLSVNGGTVQYTGLFFIKEEDEITSFYQTLVHAKQSGRIIEKDLAKQMAEKLESKREMLYAAADSIPKEKGKVSGLNEWLWELLKV</sequence>
<dbReference type="PATRIC" id="fig|1307436.3.peg.5217"/>
<accession>W7KQF9</accession>